<comment type="caution">
    <text evidence="1">The sequence shown here is derived from an EMBL/GenBank/DDBJ whole genome shotgun (WGS) entry which is preliminary data.</text>
</comment>
<dbReference type="AlphaFoldDB" id="A0A8E1S1M0"/>
<gene>
    <name evidence="1" type="ORF">SA3R_03085</name>
</gene>
<name>A0A8E1S1M0_9GAMM</name>
<protein>
    <submittedName>
        <fullName evidence="1">Uncharacterized protein</fullName>
    </submittedName>
</protein>
<evidence type="ECO:0000313" key="2">
    <source>
        <dbReference type="Proteomes" id="UP000071979"/>
    </source>
</evidence>
<sequence>MLALVLAAILIYQLSRRIPHCEADSILISREAGQLVVSHGQWKVQNSLFQATGNYSGMISYYSPQQQLQRREPVDVSFELRHSFSGAALRSETTAISYNLANRASPQNIERYISAGLAPGHVNYGWIYRLQNVRYVIGNNANPSVICRK</sequence>
<accession>A0A8E1S1M0</accession>
<reference evidence="1 2" key="1">
    <citation type="journal article" date="2016" name="Front. Microbiol.">
        <title>Genomic Resource of Rice Seed Associated Bacteria.</title>
        <authorList>
            <person name="Midha S."/>
            <person name="Bansal K."/>
            <person name="Sharma S."/>
            <person name="Kumar N."/>
            <person name="Patil P.P."/>
            <person name="Chaudhry V."/>
            <person name="Patil P.B."/>
        </authorList>
    </citation>
    <scope>NUCLEOTIDE SEQUENCE [LARGE SCALE GENOMIC DNA]</scope>
    <source>
        <strain evidence="1 2">SA3</strain>
    </source>
</reference>
<evidence type="ECO:0000313" key="1">
    <source>
        <dbReference type="EMBL" id="KTS69154.1"/>
    </source>
</evidence>
<dbReference type="Proteomes" id="UP000071979">
    <property type="component" value="Unassembled WGS sequence"/>
</dbReference>
<dbReference type="EMBL" id="LDSE01000006">
    <property type="protein sequence ID" value="KTS69154.1"/>
    <property type="molecule type" value="Genomic_DNA"/>
</dbReference>
<organism evidence="1 2">
    <name type="scientific">Pantoea dispersa</name>
    <dbReference type="NCBI Taxonomy" id="59814"/>
    <lineage>
        <taxon>Bacteria</taxon>
        <taxon>Pseudomonadati</taxon>
        <taxon>Pseudomonadota</taxon>
        <taxon>Gammaproteobacteria</taxon>
        <taxon>Enterobacterales</taxon>
        <taxon>Erwiniaceae</taxon>
        <taxon>Pantoea</taxon>
    </lineage>
</organism>
<proteinExistence type="predicted"/>